<dbReference type="Gene3D" id="1.10.238.10">
    <property type="entry name" value="EF-hand"/>
    <property type="match status" value="1"/>
</dbReference>
<dbReference type="Gene3D" id="3.80.10.10">
    <property type="entry name" value="Ribonuclease Inhibitor"/>
    <property type="match status" value="1"/>
</dbReference>
<protein>
    <recommendedName>
        <fullName evidence="2">EF-hand domain-containing protein</fullName>
    </recommendedName>
</protein>
<reference evidence="1" key="1">
    <citation type="submission" date="2021-01" db="EMBL/GenBank/DDBJ databases">
        <authorList>
            <person name="Corre E."/>
            <person name="Pelletier E."/>
            <person name="Niang G."/>
            <person name="Scheremetjew M."/>
            <person name="Finn R."/>
            <person name="Kale V."/>
            <person name="Holt S."/>
            <person name="Cochrane G."/>
            <person name="Meng A."/>
            <person name="Brown T."/>
            <person name="Cohen L."/>
        </authorList>
    </citation>
    <scope>NUCLEOTIDE SEQUENCE</scope>
    <source>
        <strain evidence="1">CCMP1594</strain>
    </source>
</reference>
<organism evidence="1">
    <name type="scientific">Eutreptiella gymnastica</name>
    <dbReference type="NCBI Taxonomy" id="73025"/>
    <lineage>
        <taxon>Eukaryota</taxon>
        <taxon>Discoba</taxon>
        <taxon>Euglenozoa</taxon>
        <taxon>Euglenida</taxon>
        <taxon>Spirocuta</taxon>
        <taxon>Euglenophyceae</taxon>
        <taxon>Eutreptiales</taxon>
        <taxon>Eutreptiaceae</taxon>
        <taxon>Eutreptiella</taxon>
    </lineage>
</organism>
<dbReference type="SUPFAM" id="SSF47473">
    <property type="entry name" value="EF-hand"/>
    <property type="match status" value="1"/>
</dbReference>
<dbReference type="PANTHER" id="PTHR24112">
    <property type="entry name" value="LEUCINE-RICH REPEAT, ISOFORM F-RELATED"/>
    <property type="match status" value="1"/>
</dbReference>
<dbReference type="InterPro" id="IPR032675">
    <property type="entry name" value="LRR_dom_sf"/>
</dbReference>
<sequence>METKEQLRVKYLGLSLRGIYLHHCTQIGMKSNSALAACLPDTVGVYDTVQELDLSRNFVGQHGLLPLLECVYVNPRLETLVLAGNGLHNDVIPVLCRIAAVHPALAVLDLSDNPRLSTAAGQLLLRVAQTNRRIRRLVLRNTLVPNDVIARIDRCCASNLQAFQQTGLECSRVVRFEALFFDILPPEHRAKLHQVLRLQRLATYLHAEDTFQVSQKPNDPFLPQLSSNEVTLFTEAWQIFDTEVMGLLNLGTIFQIFASHFEEVYLRPDQPDFLLLCERMDLDSDGHINFDQFLLLSRNYLHIEAVKIKNEIVQVLRGAFVTFTEGKDHVPAAQLAALTAFCDQRQRHPLGPSDAERVAQYATAASTRASAPAHPTEAVDEDTFVQAYMLHHCLTNPYLHYAVIGRKKWLKGLVAEAQSAG</sequence>
<dbReference type="InterPro" id="IPR051279">
    <property type="entry name" value="PP1-Reg/Actin-Interact_Protein"/>
</dbReference>
<dbReference type="AlphaFoldDB" id="A0A7S4LN47"/>
<proteinExistence type="predicted"/>
<dbReference type="SUPFAM" id="SSF52047">
    <property type="entry name" value="RNI-like"/>
    <property type="match status" value="1"/>
</dbReference>
<name>A0A7S4LN47_9EUGL</name>
<dbReference type="InterPro" id="IPR011992">
    <property type="entry name" value="EF-hand-dom_pair"/>
</dbReference>
<gene>
    <name evidence="1" type="ORF">EGYM00163_LOCUS51185</name>
</gene>
<evidence type="ECO:0008006" key="2">
    <source>
        <dbReference type="Google" id="ProtNLM"/>
    </source>
</evidence>
<dbReference type="EMBL" id="HBJA01149073">
    <property type="protein sequence ID" value="CAE0840067.1"/>
    <property type="molecule type" value="Transcribed_RNA"/>
</dbReference>
<evidence type="ECO:0000313" key="1">
    <source>
        <dbReference type="EMBL" id="CAE0840067.1"/>
    </source>
</evidence>
<accession>A0A7S4LN47</accession>